<protein>
    <submittedName>
        <fullName evidence="2">Uncharacterized protein</fullName>
    </submittedName>
</protein>
<dbReference type="PANTHER" id="PTHR11786:SF0">
    <property type="entry name" value="ARYLAMINE N-ACETYLTRANSFERASE 4-RELATED"/>
    <property type="match status" value="1"/>
</dbReference>
<dbReference type="AlphaFoldDB" id="A0A2C5XNG9"/>
<comment type="similarity">
    <text evidence="1">Belongs to the arylamine N-acetyltransferase family.</text>
</comment>
<dbReference type="STRING" id="1399860.A0A2C5XNG9"/>
<dbReference type="InterPro" id="IPR038765">
    <property type="entry name" value="Papain-like_cys_pep_sf"/>
</dbReference>
<evidence type="ECO:0000313" key="2">
    <source>
        <dbReference type="EMBL" id="PHH67438.1"/>
    </source>
</evidence>
<organism evidence="2 3">
    <name type="scientific">Ophiocordyceps australis</name>
    <dbReference type="NCBI Taxonomy" id="1399860"/>
    <lineage>
        <taxon>Eukaryota</taxon>
        <taxon>Fungi</taxon>
        <taxon>Dikarya</taxon>
        <taxon>Ascomycota</taxon>
        <taxon>Pezizomycotina</taxon>
        <taxon>Sordariomycetes</taxon>
        <taxon>Hypocreomycetidae</taxon>
        <taxon>Hypocreales</taxon>
        <taxon>Ophiocordycipitaceae</taxon>
        <taxon>Ophiocordyceps</taxon>
    </lineage>
</organism>
<keyword evidence="3" id="KW-1185">Reference proteome</keyword>
<sequence length="321" mass="36588">MSVFTPEQVDEYLAFIKFPREQHPEDGLERLKQLMRRHICRFPFETVGLHYSPHRAVSLDPDVLQYKMLTEGRGGFCMEQNGLFGSVMRGMGYKAYPVAGRANIKNTWSPLIHMHNIAVIDDKRYSVDVGMGALGPFEPILLSQSGLEEACEHVQVLPRRIRIEYRPITHPEYTSNLPVWILMTRQNDAPETPWVDVLSFSDAELMPADLQMMNYFVSTHPASYFAQTVLAMRGILGQNGEVEGMVVLHKDVVRRSMHATEAETLAKLVTEEQRIAALEKYFDIKLSPVEQRSIHGFAAELKEKLTIGVPVFDDERQLVQT</sequence>
<name>A0A2C5XNG9_9HYPO</name>
<dbReference type="OrthoDB" id="10260017at2759"/>
<evidence type="ECO:0000256" key="1">
    <source>
        <dbReference type="ARBA" id="ARBA00006547"/>
    </source>
</evidence>
<dbReference type="SUPFAM" id="SSF54001">
    <property type="entry name" value="Cysteine proteinases"/>
    <property type="match status" value="1"/>
</dbReference>
<dbReference type="InterPro" id="IPR053710">
    <property type="entry name" value="Arylamine_NAT_domain_sf"/>
</dbReference>
<dbReference type="GO" id="GO:0016407">
    <property type="term" value="F:acetyltransferase activity"/>
    <property type="evidence" value="ECO:0007669"/>
    <property type="project" value="InterPro"/>
</dbReference>
<dbReference type="Proteomes" id="UP000226192">
    <property type="component" value="Unassembled WGS sequence"/>
</dbReference>
<gene>
    <name evidence="2" type="ORF">CDD81_50</name>
</gene>
<dbReference type="PANTHER" id="PTHR11786">
    <property type="entry name" value="N-HYDROXYARYLAMINE O-ACETYLTRANSFERASE"/>
    <property type="match status" value="1"/>
</dbReference>
<dbReference type="EMBL" id="NJET01000001">
    <property type="protein sequence ID" value="PHH67438.1"/>
    <property type="molecule type" value="Genomic_DNA"/>
</dbReference>
<proteinExistence type="inferred from homology"/>
<comment type="caution">
    <text evidence="2">The sequence shown here is derived from an EMBL/GenBank/DDBJ whole genome shotgun (WGS) entry which is preliminary data.</text>
</comment>
<dbReference type="Pfam" id="PF00797">
    <property type="entry name" value="Acetyltransf_2"/>
    <property type="match status" value="1"/>
</dbReference>
<dbReference type="InterPro" id="IPR001447">
    <property type="entry name" value="Arylamine_N-AcTrfase"/>
</dbReference>
<reference evidence="2 3" key="1">
    <citation type="submission" date="2017-06" db="EMBL/GenBank/DDBJ databases">
        <title>Ant-infecting Ophiocordyceps genomes reveal a high diversity of potential behavioral manipulation genes and a possible major role for enterotoxins.</title>
        <authorList>
            <person name="De Bekker C."/>
            <person name="Evans H.C."/>
            <person name="Brachmann A."/>
            <person name="Hughes D.P."/>
        </authorList>
    </citation>
    <scope>NUCLEOTIDE SEQUENCE [LARGE SCALE GENOMIC DNA]</scope>
    <source>
        <strain evidence="2 3">Map64</strain>
    </source>
</reference>
<evidence type="ECO:0000313" key="3">
    <source>
        <dbReference type="Proteomes" id="UP000226192"/>
    </source>
</evidence>
<dbReference type="Gene3D" id="3.30.2140.20">
    <property type="match status" value="1"/>
</dbReference>
<accession>A0A2C5XNG9</accession>